<dbReference type="Proteomes" id="UP000216074">
    <property type="component" value="Unassembled WGS sequence"/>
</dbReference>
<comment type="caution">
    <text evidence="1">The sequence shown here is derived from an EMBL/GenBank/DDBJ whole genome shotgun (WGS) entry which is preliminary data.</text>
</comment>
<name>A0A261FXS1_9BIFI</name>
<dbReference type="EMBL" id="MWWY01000026">
    <property type="protein sequence ID" value="OZG63994.1"/>
    <property type="molecule type" value="Genomic_DNA"/>
</dbReference>
<protein>
    <submittedName>
        <fullName evidence="1">Uncharacterized protein</fullName>
    </submittedName>
</protein>
<organism evidence="1 2">
    <name type="scientific">Bifidobacterium hapali</name>
    <dbReference type="NCBI Taxonomy" id="1630172"/>
    <lineage>
        <taxon>Bacteria</taxon>
        <taxon>Bacillati</taxon>
        <taxon>Actinomycetota</taxon>
        <taxon>Actinomycetes</taxon>
        <taxon>Bifidobacteriales</taxon>
        <taxon>Bifidobacteriaceae</taxon>
        <taxon>Bifidobacterium</taxon>
    </lineage>
</organism>
<dbReference type="AlphaFoldDB" id="A0A261FXS1"/>
<accession>A0A261FXS1</accession>
<evidence type="ECO:0000313" key="1">
    <source>
        <dbReference type="EMBL" id="OZG63994.1"/>
    </source>
</evidence>
<proteinExistence type="predicted"/>
<gene>
    <name evidence="1" type="ORF">BHAP_1497</name>
</gene>
<sequence length="76" mass="8678">MDHGTAKSVFLPSRDYRYVHAMAKNLEFPSRALNNKGIKVTRWHDTGFMPSRVECPNHAMEKIEVLPSRALHIGDT</sequence>
<evidence type="ECO:0000313" key="2">
    <source>
        <dbReference type="Proteomes" id="UP000216074"/>
    </source>
</evidence>
<reference evidence="1 2" key="1">
    <citation type="journal article" date="2017" name="BMC Genomics">
        <title>Comparative genomic and phylogenomic analyses of the Bifidobacteriaceae family.</title>
        <authorList>
            <person name="Lugli G.A."/>
            <person name="Milani C."/>
            <person name="Turroni F."/>
            <person name="Duranti S."/>
            <person name="Mancabelli L."/>
            <person name="Mangifesta M."/>
            <person name="Ferrario C."/>
            <person name="Modesto M."/>
            <person name="Mattarelli P."/>
            <person name="Jiri K."/>
            <person name="van Sinderen D."/>
            <person name="Ventura M."/>
        </authorList>
    </citation>
    <scope>NUCLEOTIDE SEQUENCE [LARGE SCALE GENOMIC DNA]</scope>
    <source>
        <strain evidence="1 2">DSM 100202</strain>
    </source>
</reference>
<keyword evidence="2" id="KW-1185">Reference proteome</keyword>